<dbReference type="SUPFAM" id="SSF103365">
    <property type="entry name" value="Hypothetical protein PH1602"/>
    <property type="match status" value="1"/>
</dbReference>
<reference evidence="9" key="1">
    <citation type="journal article" date="2015" name="Nature">
        <title>Complex archaea that bridge the gap between prokaryotes and eukaryotes.</title>
        <authorList>
            <person name="Spang A."/>
            <person name="Saw J.H."/>
            <person name="Jorgensen S.L."/>
            <person name="Zaremba-Niedzwiedzka K."/>
            <person name="Martijn J."/>
            <person name="Lind A.E."/>
            <person name="van Eijk R."/>
            <person name="Schleper C."/>
            <person name="Guy L."/>
            <person name="Ettema T.J."/>
        </authorList>
    </citation>
    <scope>NUCLEOTIDE SEQUENCE</scope>
</reference>
<dbReference type="GO" id="GO:0042245">
    <property type="term" value="P:RNA repair"/>
    <property type="evidence" value="ECO:0007669"/>
    <property type="project" value="TreeGrafter"/>
</dbReference>
<protein>
    <recommendedName>
        <fullName evidence="2">3'-phosphate/5'-hydroxy nucleic acid ligase</fullName>
        <ecNumber evidence="2">6.5.1.8</ecNumber>
    </recommendedName>
</protein>
<evidence type="ECO:0000256" key="3">
    <source>
        <dbReference type="ARBA" id="ARBA00022598"/>
    </source>
</evidence>
<keyword evidence="6" id="KW-0342">GTP-binding</keyword>
<proteinExistence type="predicted"/>
<dbReference type="GO" id="GO:0170057">
    <property type="term" value="F:RNA ligase (GTP) activity"/>
    <property type="evidence" value="ECO:0007669"/>
    <property type="project" value="UniProtKB-EC"/>
</dbReference>
<evidence type="ECO:0000256" key="7">
    <source>
        <dbReference type="ARBA" id="ARBA00023211"/>
    </source>
</evidence>
<evidence type="ECO:0000313" key="9">
    <source>
        <dbReference type="EMBL" id="KKL73323.1"/>
    </source>
</evidence>
<keyword evidence="5" id="KW-0547">Nucleotide-binding</keyword>
<dbReference type="AlphaFoldDB" id="A0A0F9EGX2"/>
<evidence type="ECO:0000256" key="5">
    <source>
        <dbReference type="ARBA" id="ARBA00022741"/>
    </source>
</evidence>
<dbReference type="InterPro" id="IPR001233">
    <property type="entry name" value="RtcB"/>
</dbReference>
<sequence length="410" mass="45109">MPFEVMKVEGGRHVKMWLPEGHPIEERACEQLMNVAKMPFVRDVCCMPDVHVGMGATIGSVIATERAVIPAAVGVDIGCGMVALPLNINASQLPDNLYLAREAVEKAVPHGRTNNGQEGDLGAWGEIPKPIGKLWANELLPQYKRLMERHPKLMHKFAANHLGTLGTGNHFIELCLDENDGVWLMLHSGSRGVGAKIGGYFIKLAKEDMRIHHINLPEKDLSYLSEGTQWFDDYIEAVGWAQDFAWTNRDIMVWNTVEALKGLAAEGKFPHFEADGKVKAINCHHNYVTREQHRGRNVLVTRKGAVQAREGTMGIIPGSMGARSFIVRGKGHKAALNSCSHGAGRIMSRTQAEKTFTVEDVIAQTEGVECHKGEGVIDEIPGSYKDIDAVMAAQTDMVEIVHTLKQVLCV</sequence>
<dbReference type="InterPro" id="IPR036025">
    <property type="entry name" value="RtcB-like_sf"/>
</dbReference>
<comment type="catalytic activity">
    <reaction evidence="8">
        <text>a 3'-end 3'-phospho-ribonucleotide-RNA + a 5'-end dephospho-ribonucleoside-RNA + GTP = a ribonucleotidyl-ribonucleotide-RNA + GMP + diphosphate</text>
        <dbReference type="Rhea" id="RHEA:68076"/>
        <dbReference type="Rhea" id="RHEA-COMP:10463"/>
        <dbReference type="Rhea" id="RHEA-COMP:13936"/>
        <dbReference type="Rhea" id="RHEA-COMP:17355"/>
        <dbReference type="ChEBI" id="CHEBI:33019"/>
        <dbReference type="ChEBI" id="CHEBI:37565"/>
        <dbReference type="ChEBI" id="CHEBI:58115"/>
        <dbReference type="ChEBI" id="CHEBI:83062"/>
        <dbReference type="ChEBI" id="CHEBI:138284"/>
        <dbReference type="ChEBI" id="CHEBI:173118"/>
        <dbReference type="EC" id="6.5.1.8"/>
    </reaction>
</comment>
<dbReference type="GO" id="GO:0006396">
    <property type="term" value="P:RNA processing"/>
    <property type="evidence" value="ECO:0007669"/>
    <property type="project" value="InterPro"/>
</dbReference>
<dbReference type="Pfam" id="PF01139">
    <property type="entry name" value="RtcB"/>
    <property type="match status" value="1"/>
</dbReference>
<dbReference type="Gene3D" id="3.90.1860.10">
    <property type="entry name" value="tRNA-splicing ligase RtcB"/>
    <property type="match status" value="1"/>
</dbReference>
<comment type="cofactor">
    <cofactor evidence="1">
        <name>Mn(2+)</name>
        <dbReference type="ChEBI" id="CHEBI:29035"/>
    </cofactor>
</comment>
<dbReference type="GO" id="GO:0005525">
    <property type="term" value="F:GTP binding"/>
    <property type="evidence" value="ECO:0007669"/>
    <property type="project" value="UniProtKB-KW"/>
</dbReference>
<dbReference type="EMBL" id="LAZR01024994">
    <property type="protein sequence ID" value="KKL73323.1"/>
    <property type="molecule type" value="Genomic_DNA"/>
</dbReference>
<gene>
    <name evidence="9" type="ORF">LCGC14_2076040</name>
</gene>
<dbReference type="PANTHER" id="PTHR43749:SF2">
    <property type="entry name" value="RNA-SPLICING LIGASE RTCB"/>
    <property type="match status" value="1"/>
</dbReference>
<dbReference type="GO" id="GO:0006281">
    <property type="term" value="P:DNA repair"/>
    <property type="evidence" value="ECO:0007669"/>
    <property type="project" value="TreeGrafter"/>
</dbReference>
<keyword evidence="7" id="KW-0464">Manganese</keyword>
<dbReference type="InterPro" id="IPR052915">
    <property type="entry name" value="RtcB-like"/>
</dbReference>
<dbReference type="GO" id="GO:0003909">
    <property type="term" value="F:DNA ligase activity"/>
    <property type="evidence" value="ECO:0007669"/>
    <property type="project" value="TreeGrafter"/>
</dbReference>
<keyword evidence="3" id="KW-0436">Ligase</keyword>
<accession>A0A0F9EGX2</accession>
<evidence type="ECO:0000256" key="4">
    <source>
        <dbReference type="ARBA" id="ARBA00022723"/>
    </source>
</evidence>
<evidence type="ECO:0000256" key="1">
    <source>
        <dbReference type="ARBA" id="ARBA00001936"/>
    </source>
</evidence>
<dbReference type="EC" id="6.5.1.8" evidence="2"/>
<evidence type="ECO:0000256" key="8">
    <source>
        <dbReference type="ARBA" id="ARBA00047746"/>
    </source>
</evidence>
<evidence type="ECO:0000256" key="6">
    <source>
        <dbReference type="ARBA" id="ARBA00023134"/>
    </source>
</evidence>
<dbReference type="GO" id="GO:0030145">
    <property type="term" value="F:manganese ion binding"/>
    <property type="evidence" value="ECO:0007669"/>
    <property type="project" value="TreeGrafter"/>
</dbReference>
<feature type="non-terminal residue" evidence="9">
    <location>
        <position position="410"/>
    </location>
</feature>
<name>A0A0F9EGX2_9ZZZZ</name>
<comment type="caution">
    <text evidence="9">The sequence shown here is derived from an EMBL/GenBank/DDBJ whole genome shotgun (WGS) entry which is preliminary data.</text>
</comment>
<organism evidence="9">
    <name type="scientific">marine sediment metagenome</name>
    <dbReference type="NCBI Taxonomy" id="412755"/>
    <lineage>
        <taxon>unclassified sequences</taxon>
        <taxon>metagenomes</taxon>
        <taxon>ecological metagenomes</taxon>
    </lineage>
</organism>
<evidence type="ECO:0000256" key="2">
    <source>
        <dbReference type="ARBA" id="ARBA00012726"/>
    </source>
</evidence>
<keyword evidence="4" id="KW-0479">Metal-binding</keyword>
<dbReference type="PANTHER" id="PTHR43749">
    <property type="entry name" value="RNA-SPLICING LIGASE RTCB"/>
    <property type="match status" value="1"/>
</dbReference>